<name>A0AAD7BQE9_9AGAR</name>
<dbReference type="InterPro" id="IPR028094">
    <property type="entry name" value="RTC4_C"/>
</dbReference>
<feature type="compositionally biased region" description="Basic and acidic residues" evidence="1">
    <location>
        <begin position="31"/>
        <end position="47"/>
    </location>
</feature>
<gene>
    <name evidence="3" type="ORF">FB45DRAFT_1004856</name>
</gene>
<feature type="compositionally biased region" description="Basic and acidic residues" evidence="1">
    <location>
        <begin position="248"/>
        <end position="264"/>
    </location>
</feature>
<dbReference type="EMBL" id="JARKIF010000011">
    <property type="protein sequence ID" value="KAJ7627400.1"/>
    <property type="molecule type" value="Genomic_DNA"/>
</dbReference>
<evidence type="ECO:0000259" key="2">
    <source>
        <dbReference type="Pfam" id="PF14474"/>
    </source>
</evidence>
<feature type="region of interest" description="Disordered" evidence="1">
    <location>
        <begin position="557"/>
        <end position="597"/>
    </location>
</feature>
<dbReference type="Proteomes" id="UP001221142">
    <property type="component" value="Unassembled WGS sequence"/>
</dbReference>
<reference evidence="3" key="1">
    <citation type="submission" date="2023-03" db="EMBL/GenBank/DDBJ databases">
        <title>Massive genome expansion in bonnet fungi (Mycena s.s.) driven by repeated elements and novel gene families across ecological guilds.</title>
        <authorList>
            <consortium name="Lawrence Berkeley National Laboratory"/>
            <person name="Harder C.B."/>
            <person name="Miyauchi S."/>
            <person name="Viragh M."/>
            <person name="Kuo A."/>
            <person name="Thoen E."/>
            <person name="Andreopoulos B."/>
            <person name="Lu D."/>
            <person name="Skrede I."/>
            <person name="Drula E."/>
            <person name="Henrissat B."/>
            <person name="Morin E."/>
            <person name="Kohler A."/>
            <person name="Barry K."/>
            <person name="LaButti K."/>
            <person name="Morin E."/>
            <person name="Salamov A."/>
            <person name="Lipzen A."/>
            <person name="Mereny Z."/>
            <person name="Hegedus B."/>
            <person name="Baldrian P."/>
            <person name="Stursova M."/>
            <person name="Weitz H."/>
            <person name="Taylor A."/>
            <person name="Grigoriev I.V."/>
            <person name="Nagy L.G."/>
            <person name="Martin F."/>
            <person name="Kauserud H."/>
        </authorList>
    </citation>
    <scope>NUCLEOTIDE SEQUENCE</scope>
    <source>
        <strain evidence="3">9284</strain>
    </source>
</reference>
<accession>A0AAD7BQE9</accession>
<feature type="region of interest" description="Disordered" evidence="1">
    <location>
        <begin position="31"/>
        <end position="264"/>
    </location>
</feature>
<proteinExistence type="predicted"/>
<feature type="compositionally biased region" description="Basic residues" evidence="1">
    <location>
        <begin position="222"/>
        <end position="231"/>
    </location>
</feature>
<feature type="compositionally biased region" description="Basic and acidic residues" evidence="1">
    <location>
        <begin position="69"/>
        <end position="79"/>
    </location>
</feature>
<evidence type="ECO:0000313" key="4">
    <source>
        <dbReference type="Proteomes" id="UP001221142"/>
    </source>
</evidence>
<protein>
    <recommendedName>
        <fullName evidence="2">Restriction of telomere capping protein 4 C-terminal domain-containing protein</fullName>
    </recommendedName>
</protein>
<dbReference type="Pfam" id="PF14474">
    <property type="entry name" value="RTC4"/>
    <property type="match status" value="1"/>
</dbReference>
<organism evidence="3 4">
    <name type="scientific">Roridomyces roridus</name>
    <dbReference type="NCBI Taxonomy" id="1738132"/>
    <lineage>
        <taxon>Eukaryota</taxon>
        <taxon>Fungi</taxon>
        <taxon>Dikarya</taxon>
        <taxon>Basidiomycota</taxon>
        <taxon>Agaricomycotina</taxon>
        <taxon>Agaricomycetes</taxon>
        <taxon>Agaricomycetidae</taxon>
        <taxon>Agaricales</taxon>
        <taxon>Marasmiineae</taxon>
        <taxon>Mycenaceae</taxon>
        <taxon>Roridomyces</taxon>
    </lineage>
</organism>
<sequence>MPQGRQLTAAEQIAQLQAQVKRKDEELARKNEELAEERAKNHSDKVRLIPRPRGQAGRSAKGYVLQEEMGLKHESEHYQRLMPSKSKQSGDEDLEEGSDDDEEGDIDAEEGDDDNEGEGDDGDLEVEQKDVEEEGEEVAYVEGYEDMPMDQDFEPQDLVAEEVDPSTPTLYSAEWDMEVEKVDKENRPPSSDKPKRVKKTDAPASIPAKRQAPKSEVDGRAQLKKKTKFNHTVHEESPEPSENARPLRSLDRPTHCPGPKCHDAVPEYPSETLLKLFSNRRVKIAKEGNKSPAVLAINREICSELSQEIRCNAILEEGDSQGWPAEVDFHYLADRTEGLANEIVSLAVDGTALAESPIWLEFLRCIGYKFFAFRAASYGSFSDEAELKRRCGYLGPRGRTTITSVIDKMVARSVTDYQQIWDTIGNLMNTPSKWDKFNNEWIESYAFIDHVLVPHAAAALIAQDLDIDIADAAEILWASSDFGDLTQPSYRDRPGPRLIFNVVQANAIEVSQPTKLKPSKAASKVCSCGYHYIPGSIQSPQKPLAIPKVKETTLADFAPPTLSKSAKNKKSKGLKPEETVAKHRYGTRAKKEDAGSA</sequence>
<evidence type="ECO:0000256" key="1">
    <source>
        <dbReference type="SAM" id="MobiDB-lite"/>
    </source>
</evidence>
<feature type="compositionally biased region" description="Acidic residues" evidence="1">
    <location>
        <begin position="91"/>
        <end position="164"/>
    </location>
</feature>
<feature type="compositionally biased region" description="Basic and acidic residues" evidence="1">
    <location>
        <begin position="178"/>
        <end position="194"/>
    </location>
</feature>
<evidence type="ECO:0000313" key="3">
    <source>
        <dbReference type="EMBL" id="KAJ7627400.1"/>
    </source>
</evidence>
<keyword evidence="4" id="KW-1185">Reference proteome</keyword>
<comment type="caution">
    <text evidence="3">The sequence shown here is derived from an EMBL/GenBank/DDBJ whole genome shotgun (WGS) entry which is preliminary data.</text>
</comment>
<dbReference type="AlphaFoldDB" id="A0AAD7BQE9"/>
<feature type="domain" description="Restriction of telomere capping protein 4 C-terminal" evidence="2">
    <location>
        <begin position="383"/>
        <end position="485"/>
    </location>
</feature>